<dbReference type="PANTHER" id="PTHR23150:SF19">
    <property type="entry name" value="FORMYLGLYCINE-GENERATING ENZYME"/>
    <property type="match status" value="1"/>
</dbReference>
<dbReference type="AlphaFoldDB" id="A0A064CME0"/>
<dbReference type="eggNOG" id="COG1262">
    <property type="taxonomic scope" value="Bacteria"/>
</dbReference>
<dbReference type="InterPro" id="IPR005532">
    <property type="entry name" value="SUMF_dom"/>
</dbReference>
<protein>
    <submittedName>
        <fullName evidence="2">Sulfatase-modifying factor 1</fullName>
    </submittedName>
</protein>
<evidence type="ECO:0000313" key="2">
    <source>
        <dbReference type="EMBL" id="KDF00812.1"/>
    </source>
</evidence>
<dbReference type="InterPro" id="IPR051043">
    <property type="entry name" value="Sulfatase_Mod_Factor_Kinase"/>
</dbReference>
<dbReference type="Pfam" id="PF03781">
    <property type="entry name" value="FGE-sulfatase"/>
    <property type="match status" value="1"/>
</dbReference>
<dbReference type="PANTHER" id="PTHR23150">
    <property type="entry name" value="SULFATASE MODIFYING FACTOR 1, 2"/>
    <property type="match status" value="1"/>
</dbReference>
<dbReference type="STRING" id="1440774.Y900_018205"/>
<keyword evidence="3" id="KW-1185">Reference proteome</keyword>
<comment type="caution">
    <text evidence="2">The sequence shown here is derived from an EMBL/GenBank/DDBJ whole genome shotgun (WGS) entry which is preliminary data.</text>
</comment>
<organism evidence="2 3">
    <name type="scientific">Mycolicibacterium aromaticivorans JS19b1 = JCM 16368</name>
    <dbReference type="NCBI Taxonomy" id="1440774"/>
    <lineage>
        <taxon>Bacteria</taxon>
        <taxon>Bacillati</taxon>
        <taxon>Actinomycetota</taxon>
        <taxon>Actinomycetes</taxon>
        <taxon>Mycobacteriales</taxon>
        <taxon>Mycobacteriaceae</taxon>
        <taxon>Mycolicibacterium</taxon>
    </lineage>
</organism>
<dbReference type="GO" id="GO:0120147">
    <property type="term" value="F:formylglycine-generating oxidase activity"/>
    <property type="evidence" value="ECO:0007669"/>
    <property type="project" value="TreeGrafter"/>
</dbReference>
<evidence type="ECO:0000259" key="1">
    <source>
        <dbReference type="Pfam" id="PF03781"/>
    </source>
</evidence>
<dbReference type="InterPro" id="IPR016187">
    <property type="entry name" value="CTDL_fold"/>
</dbReference>
<dbReference type="InterPro" id="IPR042095">
    <property type="entry name" value="SUMF_sf"/>
</dbReference>
<accession>A0A064CME0</accession>
<gene>
    <name evidence="2" type="ORF">Y900_018205</name>
</gene>
<feature type="domain" description="Sulfatase-modifying factor enzyme-like" evidence="1">
    <location>
        <begin position="2"/>
        <end position="289"/>
    </location>
</feature>
<dbReference type="SUPFAM" id="SSF56436">
    <property type="entry name" value="C-type lectin-like"/>
    <property type="match status" value="1"/>
</dbReference>
<dbReference type="EMBL" id="JALN02000001">
    <property type="protein sequence ID" value="KDF00812.1"/>
    <property type="molecule type" value="Genomic_DNA"/>
</dbReference>
<sequence length="304" mass="33061">MLTELVEVPGGAFRMGSTSFYPEEAPIHTVTVDAFGIERHPVTNAQFAEFVAATGHVTVAEKALDPALYPGVPQADLQPGALVFRSTAGPVDLRDWRQWWDWAPGANWRAPFGPGSDIADKADHPVVQVAYSDAAAYARWAGRRLPTEAQWEYAARAGSTTDYAWGAEPTVDGSLMANTWQGRFPYRNDGALGWAGTSPVGTFPPNGFGLVDMIGNVWEWTTTRFSAHHVLNQKNGCCPPPTEPDPAVSQALKGGSHLCAPEYCHRFRPAARSPQSQDTSTTHIGFRCVVNCDDLELFRSSPSM</sequence>
<dbReference type="Proteomes" id="UP000022835">
    <property type="component" value="Unassembled WGS sequence"/>
</dbReference>
<dbReference type="RefSeq" id="WP_036343522.1">
    <property type="nucleotide sequence ID" value="NZ_JALN02000001.1"/>
</dbReference>
<evidence type="ECO:0000313" key="3">
    <source>
        <dbReference type="Proteomes" id="UP000022835"/>
    </source>
</evidence>
<dbReference type="OrthoDB" id="9768004at2"/>
<dbReference type="Gene3D" id="3.90.1580.10">
    <property type="entry name" value="paralog of FGE (formylglycine-generating enzyme)"/>
    <property type="match status" value="1"/>
</dbReference>
<proteinExistence type="predicted"/>
<name>A0A064CME0_9MYCO</name>
<reference evidence="2" key="1">
    <citation type="submission" date="2014-05" db="EMBL/GenBank/DDBJ databases">
        <title>Genome sequence of Mycobacterium aromaticivorans strain JS19b1T (= DSM 45407T).</title>
        <authorList>
            <person name="Kwak Y."/>
            <person name="Park G.-S."/>
            <person name="Li Q.X."/>
            <person name="Lee S.-E."/>
            <person name="Shin J.-H."/>
        </authorList>
    </citation>
    <scope>NUCLEOTIDE SEQUENCE [LARGE SCALE GENOMIC DNA]</scope>
    <source>
        <strain evidence="2">JS19b1</strain>
    </source>
</reference>